<name>A0A7X0NK48_9GAMM</name>
<keyword evidence="1" id="KW-1133">Transmembrane helix</keyword>
<evidence type="ECO:0000313" key="2">
    <source>
        <dbReference type="EMBL" id="MBB6544947.1"/>
    </source>
</evidence>
<feature type="transmembrane region" description="Helical" evidence="1">
    <location>
        <begin position="176"/>
        <end position="195"/>
    </location>
</feature>
<evidence type="ECO:0008006" key="4">
    <source>
        <dbReference type="Google" id="ProtNLM"/>
    </source>
</evidence>
<dbReference type="AlphaFoldDB" id="A0A7X0NK48"/>
<keyword evidence="3" id="KW-1185">Reference proteome</keyword>
<dbReference type="InterPro" id="IPR021354">
    <property type="entry name" value="DUF2975"/>
</dbReference>
<reference evidence="2 3" key="1">
    <citation type="submission" date="2020-08" db="EMBL/GenBank/DDBJ databases">
        <title>Genomic Encyclopedia of Type Strains, Phase IV (KMG-IV): sequencing the most valuable type-strain genomes for metagenomic binning, comparative biology and taxonomic classification.</title>
        <authorList>
            <person name="Goeker M."/>
        </authorList>
    </citation>
    <scope>NUCLEOTIDE SEQUENCE [LARGE SCALE GENOMIC DNA]</scope>
    <source>
        <strain evidence="2 3">DSM 26287</strain>
    </source>
</reference>
<gene>
    <name evidence="2" type="ORF">HNQ55_003483</name>
</gene>
<keyword evidence="1" id="KW-0812">Transmembrane</keyword>
<dbReference type="RefSeq" id="WP_184426539.1">
    <property type="nucleotide sequence ID" value="NZ_AP027362.1"/>
</dbReference>
<keyword evidence="1" id="KW-0472">Membrane</keyword>
<sequence length="249" mass="27837">MISTFLLLPALFVYIGLLYWLFTYFNVKGIWRGDSIELIQRIDKPLFNFVKNLLDLFMVLFTIIAVMIIPITVVLAISHGTSSTWGVDISIFSGFSLDLNAIEGIDATGLRHPEISGQSTISIDTSSLTALYLFIASQAALTLVGLYGIVKLRDLVISLKNGNAFCHDNTKRLKHIGLLVIVWNIVAPIFQYFAWGVVINDINFSNNGVKLYPAFEFNVTALFIGAMMIILSDLFREATLISQEQRFTI</sequence>
<evidence type="ECO:0000256" key="1">
    <source>
        <dbReference type="SAM" id="Phobius"/>
    </source>
</evidence>
<dbReference type="EMBL" id="JACHHU010000041">
    <property type="protein sequence ID" value="MBB6544947.1"/>
    <property type="molecule type" value="Genomic_DNA"/>
</dbReference>
<feature type="transmembrane region" description="Helical" evidence="1">
    <location>
        <begin position="53"/>
        <end position="77"/>
    </location>
</feature>
<organism evidence="2 3">
    <name type="scientific">Thalassotalea piscium</name>
    <dbReference type="NCBI Taxonomy" id="1230533"/>
    <lineage>
        <taxon>Bacteria</taxon>
        <taxon>Pseudomonadati</taxon>
        <taxon>Pseudomonadota</taxon>
        <taxon>Gammaproteobacteria</taxon>
        <taxon>Alteromonadales</taxon>
        <taxon>Colwelliaceae</taxon>
        <taxon>Thalassotalea</taxon>
    </lineage>
</organism>
<accession>A0A7X0NK48</accession>
<feature type="transmembrane region" description="Helical" evidence="1">
    <location>
        <begin position="215"/>
        <end position="235"/>
    </location>
</feature>
<feature type="transmembrane region" description="Helical" evidence="1">
    <location>
        <begin position="130"/>
        <end position="150"/>
    </location>
</feature>
<evidence type="ECO:0000313" key="3">
    <source>
        <dbReference type="Proteomes" id="UP000537141"/>
    </source>
</evidence>
<dbReference type="Pfam" id="PF11188">
    <property type="entry name" value="DUF2975"/>
    <property type="match status" value="1"/>
</dbReference>
<proteinExistence type="predicted"/>
<feature type="transmembrane region" description="Helical" evidence="1">
    <location>
        <begin position="6"/>
        <end position="27"/>
    </location>
</feature>
<protein>
    <recommendedName>
        <fullName evidence="4">DUF2975 domain-containing protein</fullName>
    </recommendedName>
</protein>
<comment type="caution">
    <text evidence="2">The sequence shown here is derived from an EMBL/GenBank/DDBJ whole genome shotgun (WGS) entry which is preliminary data.</text>
</comment>
<dbReference type="Proteomes" id="UP000537141">
    <property type="component" value="Unassembled WGS sequence"/>
</dbReference>